<evidence type="ECO:0000313" key="1">
    <source>
        <dbReference type="EMBL" id="CAJ1410537.1"/>
    </source>
</evidence>
<organism evidence="1 2">
    <name type="scientific">Effrenium voratum</name>
    <dbReference type="NCBI Taxonomy" id="2562239"/>
    <lineage>
        <taxon>Eukaryota</taxon>
        <taxon>Sar</taxon>
        <taxon>Alveolata</taxon>
        <taxon>Dinophyceae</taxon>
        <taxon>Suessiales</taxon>
        <taxon>Symbiodiniaceae</taxon>
        <taxon>Effrenium</taxon>
    </lineage>
</organism>
<dbReference type="AlphaFoldDB" id="A0AA36JQG7"/>
<accession>A0AA36JQG7</accession>
<gene>
    <name evidence="1" type="ORF">EVOR1521_LOCUS31344</name>
</gene>
<sequence length="197" mass="22586">MADNLRDYFEQSYREGGTFERGDYDFLPEEWCWLHKRTGIKVWADALDLAKEGDARVVFHYTDELAFRRIVGGKAAEVWASLVPSSGSGAARGVYTVPKPPDEWQDYDRAQLQDRQELLENNYRQTMRRHREDLEKGEDYVAKATGIAVLIIHRPVILEAYPLKVAHCVPILVSATKAQEGPCTWPRPPRRAVPEPF</sequence>
<proteinExistence type="predicted"/>
<dbReference type="Proteomes" id="UP001178507">
    <property type="component" value="Unassembled WGS sequence"/>
</dbReference>
<dbReference type="EMBL" id="CAUJNA010003825">
    <property type="protein sequence ID" value="CAJ1410537.1"/>
    <property type="molecule type" value="Genomic_DNA"/>
</dbReference>
<keyword evidence="2" id="KW-1185">Reference proteome</keyword>
<reference evidence="1" key="1">
    <citation type="submission" date="2023-08" db="EMBL/GenBank/DDBJ databases">
        <authorList>
            <person name="Chen Y."/>
            <person name="Shah S."/>
            <person name="Dougan E. K."/>
            <person name="Thang M."/>
            <person name="Chan C."/>
        </authorList>
    </citation>
    <scope>NUCLEOTIDE SEQUENCE</scope>
</reference>
<name>A0AA36JQG7_9DINO</name>
<evidence type="ECO:0000313" key="2">
    <source>
        <dbReference type="Proteomes" id="UP001178507"/>
    </source>
</evidence>
<protein>
    <submittedName>
        <fullName evidence="1">Uncharacterized protein</fullName>
    </submittedName>
</protein>
<comment type="caution">
    <text evidence="1">The sequence shown here is derived from an EMBL/GenBank/DDBJ whole genome shotgun (WGS) entry which is preliminary data.</text>
</comment>